<organism evidence="1">
    <name type="scientific">Pseudomonas aeruginosa</name>
    <dbReference type="NCBI Taxonomy" id="287"/>
    <lineage>
        <taxon>Bacteria</taxon>
        <taxon>Pseudomonadati</taxon>
        <taxon>Pseudomonadota</taxon>
        <taxon>Gammaproteobacteria</taxon>
        <taxon>Pseudomonadales</taxon>
        <taxon>Pseudomonadaceae</taxon>
        <taxon>Pseudomonas</taxon>
    </lineage>
</organism>
<name>B3G1U1_PSEAI</name>
<accession>B3G1U1</accession>
<proteinExistence type="predicted"/>
<evidence type="ECO:0000313" key="1">
    <source>
        <dbReference type="EMBL" id="ACD39003.1"/>
    </source>
</evidence>
<sequence>MRLNTGITRHTDWKDDMRFIIKLAATVVAGALLAGCGGEDFTGSYRAKNPSNSKVELVLNIHGNEAELIGQELGTGRIKPLVKMTVSVKDGKLLLDDVNSSERLAMKRNVDEQSLDCLNCKILRIEDDTVWKYDPKGPYDVDQMLKDQASRDEEELNAELAKIQEKALQQGMRDLEAPKLTPYEGDWVYQRTTKQDPLTIMTIWRKSQIKSWSFKFETMDRLGHEVPGFEVTEAGLKIGTGPKAHLYSLSPDKKTLTCMDCTKPERWLKADPNKDLSDRYYARQMAGNP</sequence>
<dbReference type="EMBL" id="EU595745">
    <property type="protein sequence ID" value="ACD39003.1"/>
    <property type="molecule type" value="Genomic_DNA"/>
</dbReference>
<reference evidence="1" key="1">
    <citation type="journal article" date="2008" name="Genomics">
        <title>Large-insert genome analysis technology detects structural variation in Pseudomonas aeruginosa clinical strains from cystic fibrosis patients.</title>
        <authorList>
            <person name="Hayden H.S."/>
            <person name="Gillett W."/>
            <person name="Saenphimmachak C."/>
            <person name="Lim R."/>
            <person name="Zhou Y."/>
            <person name="Jacobs M.A."/>
            <person name="Chang J."/>
            <person name="Rohmer L."/>
            <person name="D'Argenio D.A."/>
            <person name="Palmieri A."/>
            <person name="Levy R."/>
            <person name="Haugen E."/>
            <person name="Wong G.K."/>
            <person name="Brittnacher M.J."/>
            <person name="Burns J.L."/>
            <person name="Miller S.I."/>
            <person name="Olson M.V."/>
            <person name="Kaul R."/>
        </authorList>
    </citation>
    <scope>NUCLEOTIDE SEQUENCE</scope>
    <source>
        <strain evidence="1">PACS171b</strain>
    </source>
</reference>
<dbReference type="AlphaFoldDB" id="B3G1U1"/>
<gene>
    <name evidence="1" type="ORF">PACL_0215</name>
</gene>
<protein>
    <submittedName>
        <fullName evidence="1">Uncharacterized protein</fullName>
    </submittedName>
</protein>